<evidence type="ECO:0008006" key="3">
    <source>
        <dbReference type="Google" id="ProtNLM"/>
    </source>
</evidence>
<protein>
    <recommendedName>
        <fullName evidence="3">Lipoprotein</fullName>
    </recommendedName>
</protein>
<proteinExistence type="predicted"/>
<dbReference type="PROSITE" id="PS51257">
    <property type="entry name" value="PROKAR_LIPOPROTEIN"/>
    <property type="match status" value="1"/>
</dbReference>
<gene>
    <name evidence="1" type="ORF">GTPT_0127</name>
</gene>
<dbReference type="Proteomes" id="UP000028602">
    <property type="component" value="Unassembled WGS sequence"/>
</dbReference>
<dbReference type="AlphaFoldDB" id="A0A085JQ06"/>
<sequence>MRFKKINLPFFYFSHYLLGSCNFFNNFFIESKYYCYFLLENW</sequence>
<comment type="caution">
    <text evidence="1">The sequence shown here is derived from an EMBL/GenBank/DDBJ whole genome shotgun (WGS) entry which is preliminary data.</text>
</comment>
<organism evidence="1 2">
    <name type="scientific">Tatumella ptyseos ATCC 33301</name>
    <dbReference type="NCBI Taxonomy" id="1005995"/>
    <lineage>
        <taxon>Bacteria</taxon>
        <taxon>Pseudomonadati</taxon>
        <taxon>Pseudomonadota</taxon>
        <taxon>Gammaproteobacteria</taxon>
        <taxon>Enterobacterales</taxon>
        <taxon>Erwiniaceae</taxon>
        <taxon>Tatumella</taxon>
    </lineage>
</organism>
<accession>A0A085JQ06</accession>
<dbReference type="EMBL" id="JMPR01000004">
    <property type="protein sequence ID" value="KFD22552.1"/>
    <property type="molecule type" value="Genomic_DNA"/>
</dbReference>
<name>A0A085JQ06_9GAMM</name>
<keyword evidence="2" id="KW-1185">Reference proteome</keyword>
<reference evidence="1 2" key="1">
    <citation type="submission" date="2014-05" db="EMBL/GenBank/DDBJ databases">
        <title>ATOL: Assembling a taxonomically balanced genome-scale reconstruction of the evolutionary history of the Enterobacteriaceae.</title>
        <authorList>
            <person name="Plunkett G.III."/>
            <person name="Neeno-Eckwall E.C."/>
            <person name="Glasner J.D."/>
            <person name="Perna N.T."/>
        </authorList>
    </citation>
    <scope>NUCLEOTIDE SEQUENCE [LARGE SCALE GENOMIC DNA]</scope>
    <source>
        <strain evidence="1 2">ATCC 33301</strain>
    </source>
</reference>
<evidence type="ECO:0000313" key="2">
    <source>
        <dbReference type="Proteomes" id="UP000028602"/>
    </source>
</evidence>
<evidence type="ECO:0000313" key="1">
    <source>
        <dbReference type="EMBL" id="KFD22552.1"/>
    </source>
</evidence>